<reference evidence="1 2" key="1">
    <citation type="submission" date="2015-06" db="EMBL/GenBank/DDBJ databases">
        <title>Draft Genome Sequence of Parabacteroides goldsteinii with Putative Novel Metallo-Beta-Lactamases Isolated from a Blood Culture from a Human Patient.</title>
        <authorList>
            <person name="Krogh T.J."/>
            <person name="Agergaard C.N."/>
            <person name="Moller-Jensen J."/>
            <person name="Justesen U.S."/>
        </authorList>
    </citation>
    <scope>NUCLEOTIDE SEQUENCE [LARGE SCALE GENOMIC DNA]</scope>
    <source>
        <strain evidence="1 2">910340</strain>
    </source>
</reference>
<dbReference type="RefSeq" id="WP_048315506.1">
    <property type="nucleotide sequence ID" value="NZ_LFJV01000033.1"/>
</dbReference>
<dbReference type="AlphaFoldDB" id="A0A0J6CKA6"/>
<accession>A0A0J6CKA6</accession>
<dbReference type="EMBL" id="LFJV01000033">
    <property type="protein sequence ID" value="KMM33583.1"/>
    <property type="molecule type" value="Genomic_DNA"/>
</dbReference>
<protein>
    <submittedName>
        <fullName evidence="1">Uncharacterized protein</fullName>
    </submittedName>
</protein>
<gene>
    <name evidence="1" type="ORF">ACM15_11220</name>
</gene>
<proteinExistence type="predicted"/>
<name>A0A0J6CKA6_9BACT</name>
<comment type="caution">
    <text evidence="1">The sequence shown here is derived from an EMBL/GenBank/DDBJ whole genome shotgun (WGS) entry which is preliminary data.</text>
</comment>
<evidence type="ECO:0000313" key="2">
    <source>
        <dbReference type="Proteomes" id="UP000036166"/>
    </source>
</evidence>
<sequence>MTEQHYKLHKKQQIIYFHLLSEEDAKEDLVLSNTVFQKKYLTNIKNEFNTNLNPAIEITSTFVEKNDLCFAC</sequence>
<dbReference type="Proteomes" id="UP000036166">
    <property type="component" value="Unassembled WGS sequence"/>
</dbReference>
<evidence type="ECO:0000313" key="1">
    <source>
        <dbReference type="EMBL" id="KMM33583.1"/>
    </source>
</evidence>
<dbReference type="PATRIC" id="fig|328812.4.peg.2952"/>
<organism evidence="1 2">
    <name type="scientific">Parabacteroides goldsteinii</name>
    <dbReference type="NCBI Taxonomy" id="328812"/>
    <lineage>
        <taxon>Bacteria</taxon>
        <taxon>Pseudomonadati</taxon>
        <taxon>Bacteroidota</taxon>
        <taxon>Bacteroidia</taxon>
        <taxon>Bacteroidales</taxon>
        <taxon>Tannerellaceae</taxon>
        <taxon>Parabacteroides</taxon>
    </lineage>
</organism>